<evidence type="ECO:0000259" key="14">
    <source>
        <dbReference type="PROSITE" id="PS51918"/>
    </source>
</evidence>
<keyword evidence="10" id="KW-0342">GTP-binding</keyword>
<dbReference type="SUPFAM" id="SSF102114">
    <property type="entry name" value="Radical SAM enzymes"/>
    <property type="match status" value="1"/>
</dbReference>
<keyword evidence="11" id="KW-0501">Molybdenum cofactor biosynthesis</keyword>
<accession>A0A1Y2BPR2</accession>
<evidence type="ECO:0000256" key="4">
    <source>
        <dbReference type="ARBA" id="ARBA00022485"/>
    </source>
</evidence>
<keyword evidence="12" id="KW-0456">Lyase</keyword>
<dbReference type="InterPro" id="IPR050105">
    <property type="entry name" value="MoCo_biosynth_MoaA/MoaC"/>
</dbReference>
<evidence type="ECO:0000256" key="8">
    <source>
        <dbReference type="ARBA" id="ARBA00023004"/>
    </source>
</evidence>
<dbReference type="PROSITE" id="PS51918">
    <property type="entry name" value="RADICAL_SAM"/>
    <property type="match status" value="1"/>
</dbReference>
<dbReference type="InterPro" id="IPR007197">
    <property type="entry name" value="rSAM"/>
</dbReference>
<evidence type="ECO:0000256" key="9">
    <source>
        <dbReference type="ARBA" id="ARBA00023014"/>
    </source>
</evidence>
<dbReference type="AlphaFoldDB" id="A0A1Y2BPR2"/>
<evidence type="ECO:0000256" key="6">
    <source>
        <dbReference type="ARBA" id="ARBA00022723"/>
    </source>
</evidence>
<dbReference type="EMBL" id="MCGO01000057">
    <property type="protein sequence ID" value="ORY36155.1"/>
    <property type="molecule type" value="Genomic_DNA"/>
</dbReference>
<evidence type="ECO:0000256" key="7">
    <source>
        <dbReference type="ARBA" id="ARBA00022741"/>
    </source>
</evidence>
<protein>
    <recommendedName>
        <fullName evidence="3">GTP 3',8-cyclase</fullName>
        <ecNumber evidence="3">4.1.99.22</ecNumber>
    </recommendedName>
</protein>
<keyword evidence="16" id="KW-1185">Reference proteome</keyword>
<dbReference type="SFLD" id="SFLDG01383">
    <property type="entry name" value="cyclic_pyranopterin_phosphate"/>
    <property type="match status" value="1"/>
</dbReference>
<dbReference type="InterPro" id="IPR010505">
    <property type="entry name" value="MoaA_twitch"/>
</dbReference>
<dbReference type="GO" id="GO:0051539">
    <property type="term" value="F:4 iron, 4 sulfur cluster binding"/>
    <property type="evidence" value="ECO:0007669"/>
    <property type="project" value="UniProtKB-KW"/>
</dbReference>
<evidence type="ECO:0000256" key="5">
    <source>
        <dbReference type="ARBA" id="ARBA00022691"/>
    </source>
</evidence>
<feature type="domain" description="Radical SAM core" evidence="14">
    <location>
        <begin position="3"/>
        <end position="231"/>
    </location>
</feature>
<keyword evidence="4" id="KW-0004">4Fe-4S</keyword>
<dbReference type="GO" id="GO:0061799">
    <property type="term" value="F:cyclic pyranopterin monophosphate synthase activity"/>
    <property type="evidence" value="ECO:0007669"/>
    <property type="project" value="TreeGrafter"/>
</dbReference>
<dbReference type="CDD" id="cd21117">
    <property type="entry name" value="Twitch_MoaA"/>
    <property type="match status" value="1"/>
</dbReference>
<comment type="pathway">
    <text evidence="2">Cofactor biosynthesis; molybdopterin biosynthesis.</text>
</comment>
<dbReference type="SFLD" id="SFLDS00029">
    <property type="entry name" value="Radical_SAM"/>
    <property type="match status" value="1"/>
</dbReference>
<organism evidence="15 16">
    <name type="scientific">Rhizoclosmatium globosum</name>
    <dbReference type="NCBI Taxonomy" id="329046"/>
    <lineage>
        <taxon>Eukaryota</taxon>
        <taxon>Fungi</taxon>
        <taxon>Fungi incertae sedis</taxon>
        <taxon>Chytridiomycota</taxon>
        <taxon>Chytridiomycota incertae sedis</taxon>
        <taxon>Chytridiomycetes</taxon>
        <taxon>Chytridiales</taxon>
        <taxon>Chytriomycetaceae</taxon>
        <taxon>Rhizoclosmatium</taxon>
    </lineage>
</organism>
<dbReference type="InterPro" id="IPR000385">
    <property type="entry name" value="MoaA_NifB_PqqE_Fe-S-bd_CS"/>
</dbReference>
<dbReference type="SFLD" id="SFLDG01386">
    <property type="entry name" value="main_SPASM_domain-containing"/>
    <property type="match status" value="1"/>
</dbReference>
<dbReference type="InterPro" id="IPR006638">
    <property type="entry name" value="Elp3/MiaA/NifB-like_rSAM"/>
</dbReference>
<dbReference type="InterPro" id="IPR040064">
    <property type="entry name" value="MoaA-like"/>
</dbReference>
<dbReference type="SFLD" id="SFLDG01067">
    <property type="entry name" value="SPASM/twitch_domain_containing"/>
    <property type="match status" value="1"/>
</dbReference>
<dbReference type="CDD" id="cd01335">
    <property type="entry name" value="Radical_SAM"/>
    <property type="match status" value="1"/>
</dbReference>
<comment type="caution">
    <text evidence="15">The sequence shown here is derived from an EMBL/GenBank/DDBJ whole genome shotgun (WGS) entry which is preliminary data.</text>
</comment>
<keyword evidence="5" id="KW-0949">S-adenosyl-L-methionine</keyword>
<dbReference type="Pfam" id="PF06463">
    <property type="entry name" value="Mob_synth_C"/>
    <property type="match status" value="1"/>
</dbReference>
<sequence>MDTFGRRHNYLRISLTEKCNLRCTYCMPATGVPTLTPNSKLLSTNEILRLASIFVKECGVEKIRLTGGEPTVRRDLLEIIEGLDKLRSHGLTSIGMTTNGLALKSKLPALKQAGLDHLNISLDTMSPHMFELLTRRRGHQSVVDSIYAALDTGFKSVKLNNVVMNGVNDHEVVDFVELTRNHDLYVRFIEYMPFDGNQWSNKKFVPYKTSLAQINSFFAPTPVFKASDDPNDTSKAYKLDGFKGKFGFITSMSEHFCSTCSRIRLLADGNLKVCLFGNNEVNLRDVLRSSDNVPDEEVIRVIEEAVRRKKKQHAGMENLATMENRPMVLIGG</sequence>
<dbReference type="InterPro" id="IPR058240">
    <property type="entry name" value="rSAM_sf"/>
</dbReference>
<evidence type="ECO:0000313" key="15">
    <source>
        <dbReference type="EMBL" id="ORY36155.1"/>
    </source>
</evidence>
<evidence type="ECO:0000256" key="2">
    <source>
        <dbReference type="ARBA" id="ARBA00005046"/>
    </source>
</evidence>
<keyword evidence="9" id="KW-0411">Iron-sulfur</keyword>
<evidence type="ECO:0000256" key="13">
    <source>
        <dbReference type="ARBA" id="ARBA00048697"/>
    </source>
</evidence>
<evidence type="ECO:0000256" key="10">
    <source>
        <dbReference type="ARBA" id="ARBA00023134"/>
    </source>
</evidence>
<dbReference type="Pfam" id="PF04055">
    <property type="entry name" value="Radical_SAM"/>
    <property type="match status" value="1"/>
</dbReference>
<comment type="cofactor">
    <cofactor evidence="1">
        <name>[4Fe-4S] cluster</name>
        <dbReference type="ChEBI" id="CHEBI:49883"/>
    </cofactor>
</comment>
<dbReference type="OrthoDB" id="429626at2759"/>
<gene>
    <name evidence="15" type="ORF">BCR33DRAFT_683731</name>
</gene>
<proteinExistence type="predicted"/>
<dbReference type="STRING" id="329046.A0A1Y2BPR2"/>
<dbReference type="PANTHER" id="PTHR22960:SF0">
    <property type="entry name" value="MOLYBDENUM COFACTOR BIOSYNTHESIS PROTEIN 1"/>
    <property type="match status" value="1"/>
</dbReference>
<evidence type="ECO:0000313" key="16">
    <source>
        <dbReference type="Proteomes" id="UP000193642"/>
    </source>
</evidence>
<dbReference type="GO" id="GO:0046872">
    <property type="term" value="F:metal ion binding"/>
    <property type="evidence" value="ECO:0007669"/>
    <property type="project" value="UniProtKB-KW"/>
</dbReference>
<evidence type="ECO:0000256" key="12">
    <source>
        <dbReference type="ARBA" id="ARBA00023239"/>
    </source>
</evidence>
<dbReference type="InterPro" id="IPR013785">
    <property type="entry name" value="Aldolase_TIM"/>
</dbReference>
<comment type="catalytic activity">
    <reaction evidence="13">
        <text>GTP + AH2 + S-adenosyl-L-methionine = (8S)-3',8-cyclo-7,8-dihydroguanosine 5'-triphosphate + 5'-deoxyadenosine + L-methionine + A + H(+)</text>
        <dbReference type="Rhea" id="RHEA:49576"/>
        <dbReference type="ChEBI" id="CHEBI:13193"/>
        <dbReference type="ChEBI" id="CHEBI:15378"/>
        <dbReference type="ChEBI" id="CHEBI:17319"/>
        <dbReference type="ChEBI" id="CHEBI:17499"/>
        <dbReference type="ChEBI" id="CHEBI:37565"/>
        <dbReference type="ChEBI" id="CHEBI:57844"/>
        <dbReference type="ChEBI" id="CHEBI:59789"/>
        <dbReference type="ChEBI" id="CHEBI:131766"/>
        <dbReference type="EC" id="4.1.99.22"/>
    </reaction>
</comment>
<dbReference type="GO" id="GO:0061798">
    <property type="term" value="F:GTP 3',8'-cyclase activity"/>
    <property type="evidence" value="ECO:0007669"/>
    <property type="project" value="UniProtKB-EC"/>
</dbReference>
<keyword evidence="7" id="KW-0547">Nucleotide-binding</keyword>
<dbReference type="SMART" id="SM00729">
    <property type="entry name" value="Elp3"/>
    <property type="match status" value="1"/>
</dbReference>
<name>A0A1Y2BPR2_9FUNG</name>
<dbReference type="GO" id="GO:0006777">
    <property type="term" value="P:Mo-molybdopterin cofactor biosynthetic process"/>
    <property type="evidence" value="ECO:0007669"/>
    <property type="project" value="UniProtKB-KW"/>
</dbReference>
<dbReference type="UniPathway" id="UPA00344"/>
<evidence type="ECO:0000256" key="3">
    <source>
        <dbReference type="ARBA" id="ARBA00012167"/>
    </source>
</evidence>
<dbReference type="InterPro" id="IPR013483">
    <property type="entry name" value="MoaA"/>
</dbReference>
<dbReference type="GO" id="GO:0005525">
    <property type="term" value="F:GTP binding"/>
    <property type="evidence" value="ECO:0007669"/>
    <property type="project" value="UniProtKB-KW"/>
</dbReference>
<evidence type="ECO:0000256" key="11">
    <source>
        <dbReference type="ARBA" id="ARBA00023150"/>
    </source>
</evidence>
<dbReference type="PANTHER" id="PTHR22960">
    <property type="entry name" value="MOLYBDOPTERIN COFACTOR SYNTHESIS PROTEIN A"/>
    <property type="match status" value="1"/>
</dbReference>
<dbReference type="Gene3D" id="3.20.20.70">
    <property type="entry name" value="Aldolase class I"/>
    <property type="match status" value="1"/>
</dbReference>
<keyword evidence="6" id="KW-0479">Metal-binding</keyword>
<dbReference type="EC" id="4.1.99.22" evidence="3"/>
<dbReference type="PROSITE" id="PS01305">
    <property type="entry name" value="MOAA_NIFB_PQQE"/>
    <property type="match status" value="1"/>
</dbReference>
<dbReference type="Proteomes" id="UP000193642">
    <property type="component" value="Unassembled WGS sequence"/>
</dbReference>
<reference evidence="15 16" key="1">
    <citation type="submission" date="2016-07" db="EMBL/GenBank/DDBJ databases">
        <title>Pervasive Adenine N6-methylation of Active Genes in Fungi.</title>
        <authorList>
            <consortium name="DOE Joint Genome Institute"/>
            <person name="Mondo S.J."/>
            <person name="Dannebaum R.O."/>
            <person name="Kuo R.C."/>
            <person name="Labutti K."/>
            <person name="Haridas S."/>
            <person name="Kuo A."/>
            <person name="Salamov A."/>
            <person name="Ahrendt S.R."/>
            <person name="Lipzen A."/>
            <person name="Sullivan W."/>
            <person name="Andreopoulos W.B."/>
            <person name="Clum A."/>
            <person name="Lindquist E."/>
            <person name="Daum C."/>
            <person name="Ramamoorthy G.K."/>
            <person name="Gryganskyi A."/>
            <person name="Culley D."/>
            <person name="Magnuson J.K."/>
            <person name="James T.Y."/>
            <person name="O'Malley M.A."/>
            <person name="Stajich J.E."/>
            <person name="Spatafora J.W."/>
            <person name="Visel A."/>
            <person name="Grigoriev I.V."/>
        </authorList>
    </citation>
    <scope>NUCLEOTIDE SEQUENCE [LARGE SCALE GENOMIC DNA]</scope>
    <source>
        <strain evidence="15 16">JEL800</strain>
    </source>
</reference>
<dbReference type="NCBIfam" id="TIGR02666">
    <property type="entry name" value="moaA"/>
    <property type="match status" value="1"/>
</dbReference>
<evidence type="ECO:0000256" key="1">
    <source>
        <dbReference type="ARBA" id="ARBA00001966"/>
    </source>
</evidence>
<keyword evidence="8" id="KW-0408">Iron</keyword>